<keyword evidence="2" id="KW-0548">Nucleotidyltransferase</keyword>
<feature type="domain" description="CCHC-type" evidence="7">
    <location>
        <begin position="73"/>
        <end position="88"/>
    </location>
</feature>
<dbReference type="GO" id="GO:0019899">
    <property type="term" value="F:enzyme binding"/>
    <property type="evidence" value="ECO:0007669"/>
    <property type="project" value="UniProtKB-ARBA"/>
</dbReference>
<name>A0ABD2JW04_9BILA</name>
<evidence type="ECO:0000256" key="2">
    <source>
        <dbReference type="ARBA" id="ARBA00022695"/>
    </source>
</evidence>
<dbReference type="EMBL" id="JBICBT010000894">
    <property type="protein sequence ID" value="KAL3094598.1"/>
    <property type="molecule type" value="Genomic_DNA"/>
</dbReference>
<evidence type="ECO:0000313" key="8">
    <source>
        <dbReference type="EMBL" id="KAL3094598.1"/>
    </source>
</evidence>
<comment type="caution">
    <text evidence="8">The sequence shown here is derived from an EMBL/GenBank/DDBJ whole genome shotgun (WGS) entry which is preliminary data.</text>
</comment>
<dbReference type="InterPro" id="IPR021109">
    <property type="entry name" value="Peptidase_aspartic_dom_sf"/>
</dbReference>
<dbReference type="GO" id="GO:0016779">
    <property type="term" value="F:nucleotidyltransferase activity"/>
    <property type="evidence" value="ECO:0007669"/>
    <property type="project" value="UniProtKB-KW"/>
</dbReference>
<dbReference type="Proteomes" id="UP001620626">
    <property type="component" value="Unassembled WGS sequence"/>
</dbReference>
<feature type="region of interest" description="Disordered" evidence="6">
    <location>
        <begin position="276"/>
        <end position="315"/>
    </location>
</feature>
<organism evidence="8 9">
    <name type="scientific">Heterodera trifolii</name>
    <dbReference type="NCBI Taxonomy" id="157864"/>
    <lineage>
        <taxon>Eukaryota</taxon>
        <taxon>Metazoa</taxon>
        <taxon>Ecdysozoa</taxon>
        <taxon>Nematoda</taxon>
        <taxon>Chromadorea</taxon>
        <taxon>Rhabditida</taxon>
        <taxon>Tylenchina</taxon>
        <taxon>Tylenchomorpha</taxon>
        <taxon>Tylenchoidea</taxon>
        <taxon>Heteroderidae</taxon>
        <taxon>Heteroderinae</taxon>
        <taxon>Heterodera</taxon>
    </lineage>
</organism>
<gene>
    <name evidence="8" type="ORF">niasHT_028301</name>
</gene>
<dbReference type="SUPFAM" id="SSF50630">
    <property type="entry name" value="Acid proteases"/>
    <property type="match status" value="1"/>
</dbReference>
<dbReference type="SMART" id="SM00343">
    <property type="entry name" value="ZnF_C2HC"/>
    <property type="match status" value="2"/>
</dbReference>
<dbReference type="PANTHER" id="PTHR37984">
    <property type="entry name" value="PROTEIN CBG26694"/>
    <property type="match status" value="1"/>
</dbReference>
<dbReference type="InterPro" id="IPR050951">
    <property type="entry name" value="Retrovirus_Pol_polyprotein"/>
</dbReference>
<keyword evidence="5" id="KW-0479">Metal-binding</keyword>
<dbReference type="GO" id="GO:0008270">
    <property type="term" value="F:zinc ion binding"/>
    <property type="evidence" value="ECO:0007669"/>
    <property type="project" value="UniProtKB-KW"/>
</dbReference>
<sequence>MVEAKILERPNFKINAVHHSDGQSSPNNAAYANRSDKNRKFSDNSDGKLPPNNCFRCGELHWAQNCPNKNQLCSKCNRRGHIKQQCDKIQAYHQNKRKFLPKINIINLPAAFKNQGKFSKPLKAKILVNGKQIKFKLDSAADVNVINEAAFKAIGQPKIQYCPDEAQLFDGTRFKFIGRGIANFQFNGTQAEQQFYLAKNGTPNILGVATLDQFGFLEEMKRLINASNPNQISSEIPAKIKDNFQRLNAKIKGEGAVGSKNFGKFCPALRTPTVTATENTSNHRKFGTKSLPPKTGEFVSSQRHNSADWSPGKINQFRQNSDTKIQEKSHGKFCANQPDNLKENHPGNYLPQIGAIQLCHRGPDDHLRSGPNTSSHV</sequence>
<reference evidence="8 9" key="1">
    <citation type="submission" date="2024-10" db="EMBL/GenBank/DDBJ databases">
        <authorList>
            <person name="Kim D."/>
        </authorList>
    </citation>
    <scope>NUCLEOTIDE SEQUENCE [LARGE SCALE GENOMIC DNA]</scope>
    <source>
        <strain evidence="8">BH-2024</strain>
    </source>
</reference>
<dbReference type="GO" id="GO:0004519">
    <property type="term" value="F:endonuclease activity"/>
    <property type="evidence" value="ECO:0007669"/>
    <property type="project" value="UniProtKB-KW"/>
</dbReference>
<evidence type="ECO:0000256" key="4">
    <source>
        <dbReference type="ARBA" id="ARBA00022759"/>
    </source>
</evidence>
<keyword evidence="3" id="KW-0540">Nuclease</keyword>
<evidence type="ECO:0000313" key="9">
    <source>
        <dbReference type="Proteomes" id="UP001620626"/>
    </source>
</evidence>
<feature type="compositionally biased region" description="Polar residues" evidence="6">
    <location>
        <begin position="298"/>
        <end position="308"/>
    </location>
</feature>
<dbReference type="Gene3D" id="4.10.60.10">
    <property type="entry name" value="Zinc finger, CCHC-type"/>
    <property type="match status" value="1"/>
</dbReference>
<feature type="region of interest" description="Disordered" evidence="6">
    <location>
        <begin position="17"/>
        <end position="45"/>
    </location>
</feature>
<accession>A0ABD2JW04</accession>
<feature type="compositionally biased region" description="Basic and acidic residues" evidence="6">
    <location>
        <begin position="34"/>
        <end position="45"/>
    </location>
</feature>
<dbReference type="PROSITE" id="PS50158">
    <property type="entry name" value="ZF_CCHC"/>
    <property type="match status" value="1"/>
</dbReference>
<keyword evidence="5" id="KW-0862">Zinc</keyword>
<dbReference type="Gene3D" id="2.40.70.10">
    <property type="entry name" value="Acid Proteases"/>
    <property type="match status" value="1"/>
</dbReference>
<evidence type="ECO:0000256" key="5">
    <source>
        <dbReference type="PROSITE-ProRule" id="PRU00047"/>
    </source>
</evidence>
<keyword evidence="1" id="KW-0808">Transferase</keyword>
<dbReference type="InterPro" id="IPR036875">
    <property type="entry name" value="Znf_CCHC_sf"/>
</dbReference>
<keyword evidence="9" id="KW-1185">Reference proteome</keyword>
<evidence type="ECO:0000256" key="6">
    <source>
        <dbReference type="SAM" id="MobiDB-lite"/>
    </source>
</evidence>
<dbReference type="AlphaFoldDB" id="A0ABD2JW04"/>
<dbReference type="SUPFAM" id="SSF57756">
    <property type="entry name" value="Retrovirus zinc finger-like domains"/>
    <property type="match status" value="1"/>
</dbReference>
<keyword evidence="5" id="KW-0863">Zinc-finger</keyword>
<dbReference type="InterPro" id="IPR001878">
    <property type="entry name" value="Znf_CCHC"/>
</dbReference>
<proteinExistence type="predicted"/>
<evidence type="ECO:0000259" key="7">
    <source>
        <dbReference type="PROSITE" id="PS50158"/>
    </source>
</evidence>
<evidence type="ECO:0000256" key="1">
    <source>
        <dbReference type="ARBA" id="ARBA00022679"/>
    </source>
</evidence>
<protein>
    <recommendedName>
        <fullName evidence="7">CCHC-type domain-containing protein</fullName>
    </recommendedName>
</protein>
<keyword evidence="4" id="KW-0255">Endonuclease</keyword>
<dbReference type="PANTHER" id="PTHR37984:SF5">
    <property type="entry name" value="PROTEIN NYNRIN-LIKE"/>
    <property type="match status" value="1"/>
</dbReference>
<keyword evidence="4" id="KW-0378">Hydrolase</keyword>
<evidence type="ECO:0000256" key="3">
    <source>
        <dbReference type="ARBA" id="ARBA00022722"/>
    </source>
</evidence>